<dbReference type="PANTHER" id="PTHR36091">
    <property type="entry name" value="ALTERED INHERITANCE OF MITOCHONDRIA PROTEIN 9, MITOCHONDRIAL"/>
    <property type="match status" value="1"/>
</dbReference>
<keyword evidence="5" id="KW-0496">Mitochondrion</keyword>
<feature type="region of interest" description="Disordered" evidence="7">
    <location>
        <begin position="655"/>
        <end position="680"/>
    </location>
</feature>
<evidence type="ECO:0000256" key="2">
    <source>
        <dbReference type="ARBA" id="ARBA00005543"/>
    </source>
</evidence>
<name>A0A9P8VL04_9PEZI</name>
<sequence>MSSMGSSAFGGRSASGALSNTSFASSTTSTSPYHLPRLVATSKDSGSIKNIHRLRAEHLEPFIDKYSTDFKKDFQDWEYNWTAQIDEDVAAEILNFIRKEYNLPIKKDTAVSYLGGGSYNKAFAFLTDCPPGEAHGLPKFLVLRIGWPLAPHAKLESEVATMTFARVEAGLPVPAVYWYDSSAQNKWKVEWSIMEFAEGTEYRNAAVLLDNPTCDTNKRLVEAIAEHCERLGDCRTFDQIGSLYFAEHGRNTTGIMGREGYVVGPSTHHLFWFGPRAYYKDLPRGPFNTVTEYLSAHCELHIRDCLNSHIPDAAFNYDTSCTCATKYSKSNTCPHVKKMRANLLKLARDVQSKIVPAAAAHAEPRARSNGFTGPLGGCESRLWHHDLHAENLMLNKNAATSTNYSNPPIAAMLDFECLEVAPRMLSHPVPKIAYSFAFDQQDCCRFPIGDSNEALGPSLGELFAGSAKTNKVCPKAFCPPYECQAPWGVALLNLDTRIKRMCQMLDDDVEWFINALDFLGFPRGDDYGLYDNDSDDSDSSGDGYAGSADGFAGGSGHKRHDNGPGDGKSQRRLTNRKPPGKYVPDFLRRREYRPIRTIWPVPPRSQPFDPEEFLKMPPKSTRRPLPLNFPFVQANVPQVVDQTVDVPSVDITGEQSETLDDVPLTPRPSNVQTPQPQYEPNMTMQVPLQDLLQGMDNRLTTIDRPHDAVPGSPWTQQVTQAPPVTRAPWLPVFISTFLCCY</sequence>
<evidence type="ECO:0000313" key="9">
    <source>
        <dbReference type="EMBL" id="KAH6693806.1"/>
    </source>
</evidence>
<dbReference type="InterPro" id="IPR011009">
    <property type="entry name" value="Kinase-like_dom_sf"/>
</dbReference>
<protein>
    <recommendedName>
        <fullName evidence="3">Altered inheritance of mitochondria protein 9, mitochondrial</fullName>
    </recommendedName>
    <alternativeName>
        <fullName evidence="6">Found in mitochondrial proteome protein 29</fullName>
    </alternativeName>
</protein>
<comment type="similarity">
    <text evidence="2">Belongs to the AIM9 family.</text>
</comment>
<dbReference type="AlphaFoldDB" id="A0A9P8VL04"/>
<feature type="region of interest" description="Disordered" evidence="7">
    <location>
        <begin position="532"/>
        <end position="584"/>
    </location>
</feature>
<feature type="domain" description="Aminoglycoside phosphotransferase" evidence="8">
    <location>
        <begin position="141"/>
        <end position="232"/>
    </location>
</feature>
<keyword evidence="4" id="KW-0809">Transit peptide</keyword>
<dbReference type="InterPro" id="IPR002575">
    <property type="entry name" value="Aminoglycoside_PTrfase"/>
</dbReference>
<dbReference type="InterPro" id="IPR051035">
    <property type="entry name" value="Mito_inheritance_9"/>
</dbReference>
<evidence type="ECO:0000256" key="7">
    <source>
        <dbReference type="SAM" id="MobiDB-lite"/>
    </source>
</evidence>
<evidence type="ECO:0000256" key="1">
    <source>
        <dbReference type="ARBA" id="ARBA00004173"/>
    </source>
</evidence>
<dbReference type="EMBL" id="JAGSXJ010000003">
    <property type="protein sequence ID" value="KAH6693806.1"/>
    <property type="molecule type" value="Genomic_DNA"/>
</dbReference>
<dbReference type="OrthoDB" id="5239298at2759"/>
<feature type="compositionally biased region" description="Polar residues" evidence="7">
    <location>
        <begin position="667"/>
        <end position="680"/>
    </location>
</feature>
<evidence type="ECO:0000256" key="6">
    <source>
        <dbReference type="ARBA" id="ARBA00031849"/>
    </source>
</evidence>
<evidence type="ECO:0000256" key="4">
    <source>
        <dbReference type="ARBA" id="ARBA00022946"/>
    </source>
</evidence>
<dbReference type="PANTHER" id="PTHR36091:SF1">
    <property type="entry name" value="ALTERED INHERITANCE OF MITOCHONDRIA PROTEIN 9, MITOCHONDRIAL"/>
    <property type="match status" value="1"/>
</dbReference>
<comment type="caution">
    <text evidence="9">The sequence shown here is derived from an EMBL/GenBank/DDBJ whole genome shotgun (WGS) entry which is preliminary data.</text>
</comment>
<evidence type="ECO:0000256" key="5">
    <source>
        <dbReference type="ARBA" id="ARBA00023128"/>
    </source>
</evidence>
<dbReference type="Proteomes" id="UP000770015">
    <property type="component" value="Unassembled WGS sequence"/>
</dbReference>
<keyword evidence="10" id="KW-1185">Reference proteome</keyword>
<evidence type="ECO:0000256" key="3">
    <source>
        <dbReference type="ARBA" id="ARBA00016197"/>
    </source>
</evidence>
<accession>A0A9P8VL04</accession>
<comment type="subcellular location">
    <subcellularLocation>
        <location evidence="1">Mitochondrion</location>
    </subcellularLocation>
</comment>
<proteinExistence type="inferred from homology"/>
<dbReference type="GO" id="GO:0005739">
    <property type="term" value="C:mitochondrion"/>
    <property type="evidence" value="ECO:0007669"/>
    <property type="project" value="UniProtKB-SubCell"/>
</dbReference>
<organism evidence="9 10">
    <name type="scientific">Plectosphaerella plurivora</name>
    <dbReference type="NCBI Taxonomy" id="936078"/>
    <lineage>
        <taxon>Eukaryota</taxon>
        <taxon>Fungi</taxon>
        <taxon>Dikarya</taxon>
        <taxon>Ascomycota</taxon>
        <taxon>Pezizomycotina</taxon>
        <taxon>Sordariomycetes</taxon>
        <taxon>Hypocreomycetidae</taxon>
        <taxon>Glomerellales</taxon>
        <taxon>Plectosphaerellaceae</taxon>
        <taxon>Plectosphaerella</taxon>
    </lineage>
</organism>
<gene>
    <name evidence="9" type="ORF">F5X68DRAFT_187584</name>
</gene>
<feature type="compositionally biased region" description="Low complexity" evidence="7">
    <location>
        <begin position="540"/>
        <end position="550"/>
    </location>
</feature>
<dbReference type="Pfam" id="PF01636">
    <property type="entry name" value="APH"/>
    <property type="match status" value="1"/>
</dbReference>
<evidence type="ECO:0000259" key="8">
    <source>
        <dbReference type="Pfam" id="PF01636"/>
    </source>
</evidence>
<reference evidence="9" key="1">
    <citation type="journal article" date="2021" name="Nat. Commun.">
        <title>Genetic determinants of endophytism in the Arabidopsis root mycobiome.</title>
        <authorList>
            <person name="Mesny F."/>
            <person name="Miyauchi S."/>
            <person name="Thiergart T."/>
            <person name="Pickel B."/>
            <person name="Atanasova L."/>
            <person name="Karlsson M."/>
            <person name="Huettel B."/>
            <person name="Barry K.W."/>
            <person name="Haridas S."/>
            <person name="Chen C."/>
            <person name="Bauer D."/>
            <person name="Andreopoulos W."/>
            <person name="Pangilinan J."/>
            <person name="LaButti K."/>
            <person name="Riley R."/>
            <person name="Lipzen A."/>
            <person name="Clum A."/>
            <person name="Drula E."/>
            <person name="Henrissat B."/>
            <person name="Kohler A."/>
            <person name="Grigoriev I.V."/>
            <person name="Martin F.M."/>
            <person name="Hacquard S."/>
        </authorList>
    </citation>
    <scope>NUCLEOTIDE SEQUENCE</scope>
    <source>
        <strain evidence="9">MPI-SDFR-AT-0117</strain>
    </source>
</reference>
<dbReference type="SUPFAM" id="SSF56112">
    <property type="entry name" value="Protein kinase-like (PK-like)"/>
    <property type="match status" value="1"/>
</dbReference>
<feature type="compositionally biased region" description="Basic residues" evidence="7">
    <location>
        <begin position="570"/>
        <end position="579"/>
    </location>
</feature>
<evidence type="ECO:0000313" key="10">
    <source>
        <dbReference type="Proteomes" id="UP000770015"/>
    </source>
</evidence>